<evidence type="ECO:0000313" key="3">
    <source>
        <dbReference type="EMBL" id="POF62414.1"/>
    </source>
</evidence>
<keyword evidence="1" id="KW-0808">Transferase</keyword>
<dbReference type="GO" id="GO:0016757">
    <property type="term" value="F:glycosyltransferase activity"/>
    <property type="evidence" value="ECO:0007669"/>
    <property type="project" value="InterPro"/>
</dbReference>
<organism evidence="3 4">
    <name type="scientific">Novacetimonas maltaceti</name>
    <dbReference type="NCBI Taxonomy" id="1203393"/>
    <lineage>
        <taxon>Bacteria</taxon>
        <taxon>Pseudomonadati</taxon>
        <taxon>Pseudomonadota</taxon>
        <taxon>Alphaproteobacteria</taxon>
        <taxon>Acetobacterales</taxon>
        <taxon>Acetobacteraceae</taxon>
        <taxon>Novacetimonas</taxon>
    </lineage>
</organism>
<evidence type="ECO:0000259" key="2">
    <source>
        <dbReference type="Pfam" id="PF00534"/>
    </source>
</evidence>
<accession>A0A2S3W0J2</accession>
<dbReference type="EMBL" id="POTC01000025">
    <property type="protein sequence ID" value="POF62414.1"/>
    <property type="molecule type" value="Genomic_DNA"/>
</dbReference>
<comment type="caution">
    <text evidence="3">The sequence shown here is derived from an EMBL/GenBank/DDBJ whole genome shotgun (WGS) entry which is preliminary data.</text>
</comment>
<dbReference type="PANTHER" id="PTHR46401">
    <property type="entry name" value="GLYCOSYLTRANSFERASE WBBK-RELATED"/>
    <property type="match status" value="1"/>
</dbReference>
<dbReference type="OrthoDB" id="9801609at2"/>
<dbReference type="SUPFAM" id="SSF53756">
    <property type="entry name" value="UDP-Glycosyltransferase/glycogen phosphorylase"/>
    <property type="match status" value="1"/>
</dbReference>
<gene>
    <name evidence="3" type="ORF">KMAL_19880</name>
</gene>
<evidence type="ECO:0000313" key="4">
    <source>
        <dbReference type="Proteomes" id="UP000237344"/>
    </source>
</evidence>
<feature type="domain" description="Glycosyl transferase family 1" evidence="2">
    <location>
        <begin position="187"/>
        <end position="337"/>
    </location>
</feature>
<dbReference type="Proteomes" id="UP000237344">
    <property type="component" value="Unassembled WGS sequence"/>
</dbReference>
<keyword evidence="4" id="KW-1185">Reference proteome</keyword>
<dbReference type="Gene3D" id="3.40.50.2000">
    <property type="entry name" value="Glycogen Phosphorylase B"/>
    <property type="match status" value="2"/>
</dbReference>
<reference evidence="3 4" key="1">
    <citation type="submission" date="2018-01" db="EMBL/GenBank/DDBJ databases">
        <title>Draft Genome Sequence of Komagataeibacter maltaceti LMG 1529, a Vinegar Producing Acetic Acid Bacterium Isolated from Malt Vinegar Brewery Acetifiers.</title>
        <authorList>
            <person name="Zhang Q."/>
            <person name="Hollensteiner J."/>
            <person name="Poehlein A."/>
            <person name="Daniel R."/>
        </authorList>
    </citation>
    <scope>NUCLEOTIDE SEQUENCE [LARGE SCALE GENOMIC DNA]</scope>
    <source>
        <strain evidence="3 4">LMG 1529</strain>
    </source>
</reference>
<dbReference type="AlphaFoldDB" id="A0A2S3W0J2"/>
<evidence type="ECO:0000256" key="1">
    <source>
        <dbReference type="ARBA" id="ARBA00022679"/>
    </source>
</evidence>
<name>A0A2S3W0J2_9PROT</name>
<dbReference type="InterPro" id="IPR001296">
    <property type="entry name" value="Glyco_trans_1"/>
</dbReference>
<dbReference type="Pfam" id="PF00534">
    <property type="entry name" value="Glycos_transf_1"/>
    <property type="match status" value="1"/>
</dbReference>
<proteinExistence type="predicted"/>
<dbReference type="GO" id="GO:0009103">
    <property type="term" value="P:lipopolysaccharide biosynthetic process"/>
    <property type="evidence" value="ECO:0007669"/>
    <property type="project" value="TreeGrafter"/>
</dbReference>
<protein>
    <recommendedName>
        <fullName evidence="2">Glycosyl transferase family 1 domain-containing protein</fullName>
    </recommendedName>
</protein>
<dbReference type="RefSeq" id="WP_110095556.1">
    <property type="nucleotide sequence ID" value="NZ_NKUE01000022.1"/>
</dbReference>
<dbReference type="CDD" id="cd03809">
    <property type="entry name" value="GT4_MtfB-like"/>
    <property type="match status" value="1"/>
</dbReference>
<sequence length="360" mass="38959">MRPAIYVNGRFLTQPLSGVQRFALEICHALARVSHAQGRPSPILLTPEGRIAEGDAPDLPRRTVGKRHGQVWEQFELPFAARGGVLLNLGNTAPLWGRRQIVIIHDAGVFGHPDSYSWKFRLWYRVLHFLLCRTRTRLVTVSEFSRTELARYLRIPAGRIAVIGEGAEHIARTPADPAILSRHDLKAQRFVLAVGNLAPHKNLARLDALAHALSLRGIPLVISGSVNTTVFNASGTQILPRPATYVGRVSDGELRALYEAAACFVFPSLYEGFGLPPLEAMACGCPVVAADIAVLREVCGPAAIYANPADPDAIAQSVVRILDIPAVAQELRAAGRARAGGFTWDGAAQSLLQIAQDMAS</sequence>
<dbReference type="PANTHER" id="PTHR46401:SF2">
    <property type="entry name" value="GLYCOSYLTRANSFERASE WBBK-RELATED"/>
    <property type="match status" value="1"/>
</dbReference>